<proteinExistence type="predicted"/>
<comment type="caution">
    <text evidence="1">The sequence shown here is derived from an EMBL/GenBank/DDBJ whole genome shotgun (WGS) entry which is preliminary data.</text>
</comment>
<dbReference type="RefSeq" id="WP_189686323.1">
    <property type="nucleotide sequence ID" value="NZ_BMYK01000003.1"/>
</dbReference>
<sequence length="147" mass="15819">MSLDAAIERFVERLRSTLMSQRDSARLAELLRIQRYHESAAEQALAAAALRPQGLADARVAAAEAAFLAAANAVLAHGGPTGPADSPAADLGTMEVRYEEIKTALLAAGADARLALAAMEQALRRFSALRRGTQQFHKSRRRQADRP</sequence>
<name>A0ABQ3FYG6_9BURK</name>
<gene>
    <name evidence="1" type="ORF">GCM10007320_14980</name>
</gene>
<dbReference type="Proteomes" id="UP000626210">
    <property type="component" value="Unassembled WGS sequence"/>
</dbReference>
<organism evidence="1 2">
    <name type="scientific">Pseudorhodoferax aquiterrae</name>
    <dbReference type="NCBI Taxonomy" id="747304"/>
    <lineage>
        <taxon>Bacteria</taxon>
        <taxon>Pseudomonadati</taxon>
        <taxon>Pseudomonadota</taxon>
        <taxon>Betaproteobacteria</taxon>
        <taxon>Burkholderiales</taxon>
        <taxon>Comamonadaceae</taxon>
    </lineage>
</organism>
<evidence type="ECO:0000313" key="1">
    <source>
        <dbReference type="EMBL" id="GHC76085.1"/>
    </source>
</evidence>
<keyword evidence="2" id="KW-1185">Reference proteome</keyword>
<evidence type="ECO:0008006" key="3">
    <source>
        <dbReference type="Google" id="ProtNLM"/>
    </source>
</evidence>
<evidence type="ECO:0000313" key="2">
    <source>
        <dbReference type="Proteomes" id="UP000626210"/>
    </source>
</evidence>
<protein>
    <recommendedName>
        <fullName evidence="3">DUF2383 domain-containing protein</fullName>
    </recommendedName>
</protein>
<accession>A0ABQ3FYG6</accession>
<dbReference type="EMBL" id="BMYK01000003">
    <property type="protein sequence ID" value="GHC76085.1"/>
    <property type="molecule type" value="Genomic_DNA"/>
</dbReference>
<reference evidence="2" key="1">
    <citation type="journal article" date="2019" name="Int. J. Syst. Evol. Microbiol.">
        <title>The Global Catalogue of Microorganisms (GCM) 10K type strain sequencing project: providing services to taxonomists for standard genome sequencing and annotation.</title>
        <authorList>
            <consortium name="The Broad Institute Genomics Platform"/>
            <consortium name="The Broad Institute Genome Sequencing Center for Infectious Disease"/>
            <person name="Wu L."/>
            <person name="Ma J."/>
        </authorList>
    </citation>
    <scope>NUCLEOTIDE SEQUENCE [LARGE SCALE GENOMIC DNA]</scope>
    <source>
        <strain evidence="2">KCTC 23314</strain>
    </source>
</reference>